<keyword evidence="6" id="KW-1133">Transmembrane helix</keyword>
<feature type="region of interest" description="Disordered" evidence="5">
    <location>
        <begin position="1"/>
        <end position="24"/>
    </location>
</feature>
<evidence type="ECO:0000256" key="2">
    <source>
        <dbReference type="ARBA" id="ARBA00022771"/>
    </source>
</evidence>
<evidence type="ECO:0000256" key="4">
    <source>
        <dbReference type="PROSITE-ProRule" id="PRU01343"/>
    </source>
</evidence>
<sequence length="149" mass="16694">MENDGADATSRGSQRSSSTQGVYLPTPGEECDGIASKCRCGVYAILYLSKTPTNPNRLFFGCPFFRGGLPHCRYFLWLDEHISKVRNGVAGKSVEDMGEHFATVEFQSRISKLEKRVRCLEQRKKFAFWPYVIGLVVIVVAMCAVTMTK</sequence>
<evidence type="ECO:0000256" key="6">
    <source>
        <dbReference type="SAM" id="Phobius"/>
    </source>
</evidence>
<comment type="caution">
    <text evidence="8">The sequence shown here is derived from an EMBL/GenBank/DDBJ whole genome shotgun (WGS) entry which is preliminary data.</text>
</comment>
<feature type="domain" description="GRF-type" evidence="7">
    <location>
        <begin position="38"/>
        <end position="81"/>
    </location>
</feature>
<evidence type="ECO:0000313" key="9">
    <source>
        <dbReference type="Proteomes" id="UP001341840"/>
    </source>
</evidence>
<keyword evidence="9" id="KW-1185">Reference proteome</keyword>
<evidence type="ECO:0000256" key="1">
    <source>
        <dbReference type="ARBA" id="ARBA00022723"/>
    </source>
</evidence>
<keyword evidence="3" id="KW-0862">Zinc</keyword>
<evidence type="ECO:0000256" key="5">
    <source>
        <dbReference type="SAM" id="MobiDB-lite"/>
    </source>
</evidence>
<dbReference type="Proteomes" id="UP001341840">
    <property type="component" value="Unassembled WGS sequence"/>
</dbReference>
<name>A0ABU6U6J4_9FABA</name>
<organism evidence="8 9">
    <name type="scientific">Stylosanthes scabra</name>
    <dbReference type="NCBI Taxonomy" id="79078"/>
    <lineage>
        <taxon>Eukaryota</taxon>
        <taxon>Viridiplantae</taxon>
        <taxon>Streptophyta</taxon>
        <taxon>Embryophyta</taxon>
        <taxon>Tracheophyta</taxon>
        <taxon>Spermatophyta</taxon>
        <taxon>Magnoliopsida</taxon>
        <taxon>eudicotyledons</taxon>
        <taxon>Gunneridae</taxon>
        <taxon>Pentapetalae</taxon>
        <taxon>rosids</taxon>
        <taxon>fabids</taxon>
        <taxon>Fabales</taxon>
        <taxon>Fabaceae</taxon>
        <taxon>Papilionoideae</taxon>
        <taxon>50 kb inversion clade</taxon>
        <taxon>dalbergioids sensu lato</taxon>
        <taxon>Dalbergieae</taxon>
        <taxon>Pterocarpus clade</taxon>
        <taxon>Stylosanthes</taxon>
    </lineage>
</organism>
<evidence type="ECO:0000313" key="8">
    <source>
        <dbReference type="EMBL" id="MED6156817.1"/>
    </source>
</evidence>
<keyword evidence="2 4" id="KW-0863">Zinc-finger</keyword>
<feature type="transmembrane region" description="Helical" evidence="6">
    <location>
        <begin position="126"/>
        <end position="147"/>
    </location>
</feature>
<dbReference type="PROSITE" id="PS51999">
    <property type="entry name" value="ZF_GRF"/>
    <property type="match status" value="1"/>
</dbReference>
<dbReference type="PANTHER" id="PTHR33248">
    <property type="entry name" value="ZINC ION-BINDING PROTEIN"/>
    <property type="match status" value="1"/>
</dbReference>
<feature type="compositionally biased region" description="Low complexity" evidence="5">
    <location>
        <begin position="9"/>
        <end position="21"/>
    </location>
</feature>
<accession>A0ABU6U6J4</accession>
<evidence type="ECO:0000256" key="3">
    <source>
        <dbReference type="ARBA" id="ARBA00022833"/>
    </source>
</evidence>
<proteinExistence type="predicted"/>
<gene>
    <name evidence="8" type="ORF">PIB30_017807</name>
</gene>
<keyword evidence="1" id="KW-0479">Metal-binding</keyword>
<dbReference type="InterPro" id="IPR010666">
    <property type="entry name" value="Znf_GRF"/>
</dbReference>
<protein>
    <recommendedName>
        <fullName evidence="7">GRF-type domain-containing protein</fullName>
    </recommendedName>
</protein>
<evidence type="ECO:0000259" key="7">
    <source>
        <dbReference type="PROSITE" id="PS51999"/>
    </source>
</evidence>
<keyword evidence="6" id="KW-0472">Membrane</keyword>
<dbReference type="EMBL" id="JASCZI010120881">
    <property type="protein sequence ID" value="MED6156817.1"/>
    <property type="molecule type" value="Genomic_DNA"/>
</dbReference>
<reference evidence="8 9" key="1">
    <citation type="journal article" date="2023" name="Plants (Basel)">
        <title>Bridging the Gap: Combining Genomics and Transcriptomics Approaches to Understand Stylosanthes scabra, an Orphan Legume from the Brazilian Caatinga.</title>
        <authorList>
            <person name="Ferreira-Neto J.R.C."/>
            <person name="da Silva M.D."/>
            <person name="Binneck E."/>
            <person name="de Melo N.F."/>
            <person name="da Silva R.H."/>
            <person name="de Melo A.L.T.M."/>
            <person name="Pandolfi V."/>
            <person name="Bustamante F.O."/>
            <person name="Brasileiro-Vidal A.C."/>
            <person name="Benko-Iseppon A.M."/>
        </authorList>
    </citation>
    <scope>NUCLEOTIDE SEQUENCE [LARGE SCALE GENOMIC DNA]</scope>
    <source>
        <tissue evidence="8">Leaves</tissue>
    </source>
</reference>
<keyword evidence="6" id="KW-0812">Transmembrane</keyword>
<dbReference type="Pfam" id="PF06839">
    <property type="entry name" value="Zn_ribbon_GRF"/>
    <property type="match status" value="1"/>
</dbReference>